<accession>K0PXW8</accession>
<evidence type="ECO:0000313" key="1">
    <source>
        <dbReference type="EMBL" id="CCM78733.1"/>
    </source>
</evidence>
<sequence length="73" mass="8612">MQWILWQRPVLAFKITDLIDRILRAWCDENGLHRGSVEARQKAKSLLQWIELGITDEHELTDLIRDDIVISTK</sequence>
<organism evidence="1 2">
    <name type="scientific">Rhizobium mesoamericanum STM3625</name>
    <dbReference type="NCBI Taxonomy" id="1211777"/>
    <lineage>
        <taxon>Bacteria</taxon>
        <taxon>Pseudomonadati</taxon>
        <taxon>Pseudomonadota</taxon>
        <taxon>Alphaproteobacteria</taxon>
        <taxon>Hyphomicrobiales</taxon>
        <taxon>Rhizobiaceae</taxon>
        <taxon>Rhizobium/Agrobacterium group</taxon>
        <taxon>Rhizobium</taxon>
    </lineage>
</organism>
<dbReference type="Proteomes" id="UP000009319">
    <property type="component" value="Unassembled WGS sequence"/>
</dbReference>
<comment type="caution">
    <text evidence="1">The sequence shown here is derived from an EMBL/GenBank/DDBJ whole genome shotgun (WGS) entry which is preliminary data.</text>
</comment>
<keyword evidence="2" id="KW-1185">Reference proteome</keyword>
<name>K0PXW8_9HYPH</name>
<evidence type="ECO:0000313" key="2">
    <source>
        <dbReference type="Proteomes" id="UP000009319"/>
    </source>
</evidence>
<proteinExistence type="predicted"/>
<dbReference type="HOGENOM" id="CLU_200536_0_0_5"/>
<gene>
    <name evidence="1" type="ORF">BN77_p11424</name>
</gene>
<dbReference type="EMBL" id="CANI01000039">
    <property type="protein sequence ID" value="CCM78733.1"/>
    <property type="molecule type" value="Genomic_DNA"/>
</dbReference>
<reference evidence="1 2" key="1">
    <citation type="journal article" date="2013" name="Genome Announc.">
        <title>Draft Genome Sequence of Rhizobium mesoamericanum STM3625, a Nitrogen-Fixing Symbiont of Mimosa pudica Isolated in French Guiana (South America).</title>
        <authorList>
            <person name="Moulin L."/>
            <person name="Mornico D."/>
            <person name="Melkonian R."/>
            <person name="Klonowska A."/>
        </authorList>
    </citation>
    <scope>NUCLEOTIDE SEQUENCE [LARGE SCALE GENOMIC DNA]</scope>
    <source>
        <strain evidence="1 2">STM3625</strain>
    </source>
</reference>
<dbReference type="AlphaFoldDB" id="K0PXW8"/>
<dbReference type="eggNOG" id="ENOG503100Z">
    <property type="taxonomic scope" value="Bacteria"/>
</dbReference>
<protein>
    <submittedName>
        <fullName evidence="1">Uncharacterized protein</fullName>
    </submittedName>
</protein>